<dbReference type="InterPro" id="IPR036908">
    <property type="entry name" value="RlpA-like_sf"/>
</dbReference>
<dbReference type="Pfam" id="PF24300">
    <property type="entry name" value="KWL1"/>
    <property type="match status" value="1"/>
</dbReference>
<dbReference type="Proteomes" id="UP001159364">
    <property type="component" value="Linkage Group LG05"/>
</dbReference>
<keyword evidence="4" id="KW-0732">Signal</keyword>
<protein>
    <submittedName>
        <fullName evidence="6">Uncharacterized protein</fullName>
    </submittedName>
</protein>
<sequence>MASATVIEARNSKPSDKPDDGDTMLGEFEFNQGLWQMGKVKNMKATLTLRNFGGWIGRKATKCEEKYYTNFRYVVAMPSKWFQNKKRCNKLVEIKRNERSVTAEVVDECDSGSECRNSSIGATVAVWNALNIEWRGSANAAVDVTWSDV</sequence>
<comment type="similarity">
    <text evidence="2">Belongs to the kiwellin family.</text>
</comment>
<feature type="compositionally biased region" description="Basic and acidic residues" evidence="5">
    <location>
        <begin position="10"/>
        <end position="20"/>
    </location>
</feature>
<name>A0AAV8THI9_9ROSI</name>
<dbReference type="PANTHER" id="PTHR33191:SF58">
    <property type="entry name" value="RIPENING-RELATED PROTEIN 1"/>
    <property type="match status" value="1"/>
</dbReference>
<feature type="region of interest" description="Disordered" evidence="5">
    <location>
        <begin position="1"/>
        <end position="22"/>
    </location>
</feature>
<keyword evidence="3" id="KW-0964">Secreted</keyword>
<evidence type="ECO:0000313" key="7">
    <source>
        <dbReference type="Proteomes" id="UP001159364"/>
    </source>
</evidence>
<evidence type="ECO:0000256" key="1">
    <source>
        <dbReference type="ARBA" id="ARBA00004613"/>
    </source>
</evidence>
<reference evidence="6 7" key="1">
    <citation type="submission" date="2021-09" db="EMBL/GenBank/DDBJ databases">
        <title>Genomic insights and catalytic innovation underlie evolution of tropane alkaloids biosynthesis.</title>
        <authorList>
            <person name="Wang Y.-J."/>
            <person name="Tian T."/>
            <person name="Huang J.-P."/>
            <person name="Huang S.-X."/>
        </authorList>
    </citation>
    <scope>NUCLEOTIDE SEQUENCE [LARGE SCALE GENOMIC DNA]</scope>
    <source>
        <strain evidence="6">KIB-2018</strain>
        <tissue evidence="6">Leaf</tissue>
    </source>
</reference>
<evidence type="ECO:0000256" key="2">
    <source>
        <dbReference type="ARBA" id="ARBA00005592"/>
    </source>
</evidence>
<proteinExistence type="inferred from homology"/>
<evidence type="ECO:0000313" key="6">
    <source>
        <dbReference type="EMBL" id="KAJ8766213.1"/>
    </source>
</evidence>
<gene>
    <name evidence="6" type="ORF">K2173_021730</name>
</gene>
<comment type="caution">
    <text evidence="6">The sequence shown here is derived from an EMBL/GenBank/DDBJ whole genome shotgun (WGS) entry which is preliminary data.</text>
</comment>
<keyword evidence="7" id="KW-1185">Reference proteome</keyword>
<accession>A0AAV8THI9</accession>
<dbReference type="PANTHER" id="PTHR33191">
    <property type="entry name" value="RIPENING-RELATED PROTEIN 2-RELATED"/>
    <property type="match status" value="1"/>
</dbReference>
<dbReference type="EMBL" id="JAIWQS010000005">
    <property type="protein sequence ID" value="KAJ8766213.1"/>
    <property type="molecule type" value="Genomic_DNA"/>
</dbReference>
<dbReference type="SUPFAM" id="SSF50685">
    <property type="entry name" value="Barwin-like endoglucanases"/>
    <property type="match status" value="1"/>
</dbReference>
<dbReference type="InterPro" id="IPR039271">
    <property type="entry name" value="Kiwellin-like"/>
</dbReference>
<evidence type="ECO:0000256" key="5">
    <source>
        <dbReference type="SAM" id="MobiDB-lite"/>
    </source>
</evidence>
<evidence type="ECO:0000256" key="4">
    <source>
        <dbReference type="ARBA" id="ARBA00022729"/>
    </source>
</evidence>
<evidence type="ECO:0000256" key="3">
    <source>
        <dbReference type="ARBA" id="ARBA00022525"/>
    </source>
</evidence>
<dbReference type="AlphaFoldDB" id="A0AAV8THI9"/>
<dbReference type="Gene3D" id="2.40.40.10">
    <property type="entry name" value="RlpA-like domain"/>
    <property type="match status" value="1"/>
</dbReference>
<dbReference type="GO" id="GO:0005576">
    <property type="term" value="C:extracellular region"/>
    <property type="evidence" value="ECO:0007669"/>
    <property type="project" value="UniProtKB-SubCell"/>
</dbReference>
<organism evidence="6 7">
    <name type="scientific">Erythroxylum novogranatense</name>
    <dbReference type="NCBI Taxonomy" id="1862640"/>
    <lineage>
        <taxon>Eukaryota</taxon>
        <taxon>Viridiplantae</taxon>
        <taxon>Streptophyta</taxon>
        <taxon>Embryophyta</taxon>
        <taxon>Tracheophyta</taxon>
        <taxon>Spermatophyta</taxon>
        <taxon>Magnoliopsida</taxon>
        <taxon>eudicotyledons</taxon>
        <taxon>Gunneridae</taxon>
        <taxon>Pentapetalae</taxon>
        <taxon>rosids</taxon>
        <taxon>fabids</taxon>
        <taxon>Malpighiales</taxon>
        <taxon>Erythroxylaceae</taxon>
        <taxon>Erythroxylum</taxon>
    </lineage>
</organism>
<comment type="subcellular location">
    <subcellularLocation>
        <location evidence="1">Secreted</location>
    </subcellularLocation>
</comment>